<feature type="region of interest" description="Disordered" evidence="3">
    <location>
        <begin position="168"/>
        <end position="282"/>
    </location>
</feature>
<dbReference type="GO" id="GO:0046974">
    <property type="term" value="F:histone H3K9 methyltransferase activity"/>
    <property type="evidence" value="ECO:0007669"/>
    <property type="project" value="TreeGrafter"/>
</dbReference>
<feature type="compositionally biased region" description="Low complexity" evidence="3">
    <location>
        <begin position="227"/>
        <end position="240"/>
    </location>
</feature>
<dbReference type="Pfam" id="PF18358">
    <property type="entry name" value="Tudor_4"/>
    <property type="match status" value="1"/>
</dbReference>
<evidence type="ECO:0000313" key="6">
    <source>
        <dbReference type="Proteomes" id="UP000515145"/>
    </source>
</evidence>
<feature type="compositionally biased region" description="Polar residues" evidence="3">
    <location>
        <begin position="248"/>
        <end position="277"/>
    </location>
</feature>
<sequence length="514" mass="58005">MAVSRSSEIMEGDEMEMTKEELQRWIREQVAGKRVISPDLLQKCKVLQSLLGKREKLSGRILKLSESVAACEDIVKKQYALLGWEYKDTDSDDGEKATSPGCTPLCPNESETHSPSASNSPLLPNPKVDKKKIPEQGTLKKTVKKELVVVLRRLSPSQIRAKTLCHSSDDKLLGDSDSDMQWEPEDGTGDSVDFETNSKPGPNKRRKKDYRNELTPKSVRAKAGPKTSTNTATTSTSTANRNPDADANTGTAMKTSTQPAGPTGQTGECKAPQSSARETPVVPQEEITVDMKVIARRKAMIWQEGTVLEKITKEDGRVKYKVCFEIKGKSLVSSHHIAFQRLPKASMLFVGARVVVKLHPDHAHFTPGILAEIPSRKNRMRFLVMCDNEIPIYVGLPFFHQVCQPLANPLDDIPVKSQKQFMAEYLEVWPYPPQTLYKVEQCVNVLYNGKQQKCEVLEVDCSLIRVVFQSDKHEEVLYRGSWRLEHMIKIRKELLQKREEQERRKMKTVDGKFN</sequence>
<keyword evidence="6" id="KW-1185">Reference proteome</keyword>
<feature type="region of interest" description="Disordered" evidence="3">
    <location>
        <begin position="90"/>
        <end position="137"/>
    </location>
</feature>
<reference evidence="7" key="1">
    <citation type="submission" date="2025-08" db="UniProtKB">
        <authorList>
            <consortium name="RefSeq"/>
        </authorList>
    </citation>
    <scope>IDENTIFICATION</scope>
</reference>
<protein>
    <submittedName>
        <fullName evidence="7">Histone-lysine N-methyltransferase SETDB1-B-like</fullName>
    </submittedName>
</protein>
<dbReference type="GO" id="GO:0010629">
    <property type="term" value="P:negative regulation of gene expression"/>
    <property type="evidence" value="ECO:0007669"/>
    <property type="project" value="TreeGrafter"/>
</dbReference>
<proteinExistence type="predicted"/>
<dbReference type="InParanoid" id="A0A6P7KI50"/>
<dbReference type="PANTHER" id="PTHR46024">
    <property type="entry name" value="HISTONE-LYSINE N-METHYLTRANSFERASE EGGLESS"/>
    <property type="match status" value="1"/>
</dbReference>
<feature type="compositionally biased region" description="Low complexity" evidence="3">
    <location>
        <begin position="114"/>
        <end position="126"/>
    </location>
</feature>
<dbReference type="RefSeq" id="XP_028289288.1">
    <property type="nucleotide sequence ID" value="XM_028433487.1"/>
</dbReference>
<evidence type="ECO:0000259" key="4">
    <source>
        <dbReference type="Pfam" id="PF18300"/>
    </source>
</evidence>
<dbReference type="OrthoDB" id="5792673at2759"/>
<dbReference type="InterPro" id="IPR041292">
    <property type="entry name" value="Tudor_4"/>
</dbReference>
<gene>
    <name evidence="7" type="primary">LOC114453532</name>
</gene>
<keyword evidence="2" id="KW-0539">Nucleus</keyword>
<evidence type="ECO:0000256" key="1">
    <source>
        <dbReference type="ARBA" id="ARBA00004123"/>
    </source>
</evidence>
<comment type="subcellular location">
    <subcellularLocation>
        <location evidence="1">Nucleus</location>
    </subcellularLocation>
</comment>
<dbReference type="Gene3D" id="2.30.30.140">
    <property type="match status" value="2"/>
</dbReference>
<dbReference type="InterPro" id="IPR051516">
    <property type="entry name" value="SETDB_methyltransferase"/>
</dbReference>
<name>A0A6P7KI50_9TELE</name>
<feature type="domain" description="DUF5604" evidence="4">
    <location>
        <begin position="287"/>
        <end position="339"/>
    </location>
</feature>
<dbReference type="GeneID" id="114453532"/>
<dbReference type="Pfam" id="PF18300">
    <property type="entry name" value="DUF5604"/>
    <property type="match status" value="1"/>
</dbReference>
<evidence type="ECO:0000256" key="2">
    <source>
        <dbReference type="ARBA" id="ARBA00023242"/>
    </source>
</evidence>
<accession>A0A6P7KI50</accession>
<feature type="compositionally biased region" description="Acidic residues" evidence="3">
    <location>
        <begin position="176"/>
        <end position="188"/>
    </location>
</feature>
<dbReference type="AlphaFoldDB" id="A0A6P7KI50"/>
<dbReference type="PANTHER" id="PTHR46024:SF1">
    <property type="entry name" value="HISTONE-LYSINE N-METHYLTRANSFERASE EGGLESS"/>
    <property type="match status" value="1"/>
</dbReference>
<dbReference type="GO" id="GO:0070828">
    <property type="term" value="P:heterochromatin organization"/>
    <property type="evidence" value="ECO:0007669"/>
    <property type="project" value="TreeGrafter"/>
</dbReference>
<evidence type="ECO:0000256" key="3">
    <source>
        <dbReference type="SAM" id="MobiDB-lite"/>
    </source>
</evidence>
<evidence type="ECO:0000259" key="5">
    <source>
        <dbReference type="Pfam" id="PF18358"/>
    </source>
</evidence>
<feature type="domain" description="Histone methyltransferase Tudor" evidence="5">
    <location>
        <begin position="438"/>
        <end position="485"/>
    </location>
</feature>
<dbReference type="Proteomes" id="UP000515145">
    <property type="component" value="Chromosome 2"/>
</dbReference>
<dbReference type="InterPro" id="IPR040880">
    <property type="entry name" value="DUF5604"/>
</dbReference>
<organism evidence="6 7">
    <name type="scientific">Parambassis ranga</name>
    <name type="common">Indian glassy fish</name>
    <dbReference type="NCBI Taxonomy" id="210632"/>
    <lineage>
        <taxon>Eukaryota</taxon>
        <taxon>Metazoa</taxon>
        <taxon>Chordata</taxon>
        <taxon>Craniata</taxon>
        <taxon>Vertebrata</taxon>
        <taxon>Euteleostomi</taxon>
        <taxon>Actinopterygii</taxon>
        <taxon>Neopterygii</taxon>
        <taxon>Teleostei</taxon>
        <taxon>Neoteleostei</taxon>
        <taxon>Acanthomorphata</taxon>
        <taxon>Ovalentaria</taxon>
        <taxon>Ambassidae</taxon>
        <taxon>Parambassis</taxon>
    </lineage>
</organism>
<dbReference type="GO" id="GO:0005634">
    <property type="term" value="C:nucleus"/>
    <property type="evidence" value="ECO:0007669"/>
    <property type="project" value="UniProtKB-SubCell"/>
</dbReference>
<evidence type="ECO:0000313" key="7">
    <source>
        <dbReference type="RefSeq" id="XP_028289288.1"/>
    </source>
</evidence>